<evidence type="ECO:0000313" key="1">
    <source>
        <dbReference type="EMBL" id="CAA0111980.1"/>
    </source>
</evidence>
<gene>
    <name evidence="1" type="ORF">DPBNPPHM_01547</name>
</gene>
<evidence type="ECO:0000313" key="2">
    <source>
        <dbReference type="Proteomes" id="UP000434580"/>
    </source>
</evidence>
<accession>A0A5S9Q4T1</accession>
<sequence length="60" mass="7016">METEHEFMQNIYIAVAVTVHYLIQYSTAITAKQAYQNRCKATIFHTLGDFLSIMPDYLRD</sequence>
<protein>
    <submittedName>
        <fullName evidence="1">Uncharacterized protein</fullName>
    </submittedName>
</protein>
<proteinExistence type="predicted"/>
<name>A0A5S9Q4T1_9GAMM</name>
<dbReference type="AlphaFoldDB" id="A0A5S9Q4T1"/>
<dbReference type="Proteomes" id="UP000434580">
    <property type="component" value="Unassembled WGS sequence"/>
</dbReference>
<reference evidence="1 2" key="1">
    <citation type="submission" date="2019-11" db="EMBL/GenBank/DDBJ databases">
        <authorList>
            <person name="Holert J."/>
        </authorList>
    </citation>
    <scope>NUCLEOTIDE SEQUENCE [LARGE SCALE GENOMIC DNA]</scope>
    <source>
        <strain evidence="1">BC5_2</strain>
    </source>
</reference>
<dbReference type="EMBL" id="CACSII010000016">
    <property type="protein sequence ID" value="CAA0111980.1"/>
    <property type="molecule type" value="Genomic_DNA"/>
</dbReference>
<organism evidence="1 2">
    <name type="scientific">BD1-7 clade bacterium</name>
    <dbReference type="NCBI Taxonomy" id="2029982"/>
    <lineage>
        <taxon>Bacteria</taxon>
        <taxon>Pseudomonadati</taxon>
        <taxon>Pseudomonadota</taxon>
        <taxon>Gammaproteobacteria</taxon>
        <taxon>Cellvibrionales</taxon>
        <taxon>Spongiibacteraceae</taxon>
        <taxon>BD1-7 clade</taxon>
    </lineage>
</organism>